<protein>
    <recommendedName>
        <fullName evidence="2">C3H1-type domain-containing protein</fullName>
    </recommendedName>
</protein>
<sequence length="350" mass="38569">MSELQPRLAQLLQKHGVDEKVVSYLKANSMVSVMQFAGLADSKTDVGEGVCTPSGLDPADRPLCQPVKAAWQEAEALVASELEIIRKGIGGDWDDPIDPEVRTKKTRSFVQYYQIKLPSHLIGSDALAERLVREHERKTPTAHDLHKIRALNSEPGAEKTVGVSIEHRTAVGADDVSTFTAHASIHKHRVLMNTLALAAAPEWAAADWSVLLDYHEWVVLRLFERKKGGVPPVEAVVRAGHSMRSRWAEAIRNDSETLAQAVLSCRTERVSLFAELHSDRAEGDSGRPQEPAAKKARGALQRVTHLHGKELRKFYNAGTCTYGKRCRFKHACNVKGCGGERAACDRHEAA</sequence>
<comment type="caution">
    <text evidence="3">The sequence shown here is derived from an EMBL/GenBank/DDBJ whole genome shotgun (WGS) entry which is preliminary data.</text>
</comment>
<feature type="domain" description="C3H1-type" evidence="2">
    <location>
        <begin position="306"/>
        <end position="333"/>
    </location>
</feature>
<dbReference type="Proteomes" id="UP001189429">
    <property type="component" value="Unassembled WGS sequence"/>
</dbReference>
<reference evidence="3" key="1">
    <citation type="submission" date="2023-10" db="EMBL/GenBank/DDBJ databases">
        <authorList>
            <person name="Chen Y."/>
            <person name="Shah S."/>
            <person name="Dougan E. K."/>
            <person name="Thang M."/>
            <person name="Chan C."/>
        </authorList>
    </citation>
    <scope>NUCLEOTIDE SEQUENCE [LARGE SCALE GENOMIC DNA]</scope>
</reference>
<name>A0ABN9UMP6_9DINO</name>
<gene>
    <name evidence="3" type="ORF">PCOR1329_LOCUS49940</name>
</gene>
<dbReference type="InterPro" id="IPR000571">
    <property type="entry name" value="Znf_CCCH"/>
</dbReference>
<dbReference type="PROSITE" id="PS50103">
    <property type="entry name" value="ZF_C3H1"/>
    <property type="match status" value="1"/>
</dbReference>
<dbReference type="EMBL" id="CAUYUJ010016048">
    <property type="protein sequence ID" value="CAK0861179.1"/>
    <property type="molecule type" value="Genomic_DNA"/>
</dbReference>
<evidence type="ECO:0000256" key="1">
    <source>
        <dbReference type="PROSITE-ProRule" id="PRU00723"/>
    </source>
</evidence>
<keyword evidence="1" id="KW-0479">Metal-binding</keyword>
<feature type="zinc finger region" description="C3H1-type" evidence="1">
    <location>
        <begin position="306"/>
        <end position="333"/>
    </location>
</feature>
<organism evidence="3 4">
    <name type="scientific">Prorocentrum cordatum</name>
    <dbReference type="NCBI Taxonomy" id="2364126"/>
    <lineage>
        <taxon>Eukaryota</taxon>
        <taxon>Sar</taxon>
        <taxon>Alveolata</taxon>
        <taxon>Dinophyceae</taxon>
        <taxon>Prorocentrales</taxon>
        <taxon>Prorocentraceae</taxon>
        <taxon>Prorocentrum</taxon>
    </lineage>
</organism>
<evidence type="ECO:0000313" key="4">
    <source>
        <dbReference type="Proteomes" id="UP001189429"/>
    </source>
</evidence>
<keyword evidence="4" id="KW-1185">Reference proteome</keyword>
<keyword evidence="1" id="KW-0862">Zinc</keyword>
<evidence type="ECO:0000259" key="2">
    <source>
        <dbReference type="PROSITE" id="PS50103"/>
    </source>
</evidence>
<evidence type="ECO:0000313" key="3">
    <source>
        <dbReference type="EMBL" id="CAK0861179.1"/>
    </source>
</evidence>
<proteinExistence type="predicted"/>
<accession>A0ABN9UMP6</accession>
<keyword evidence="1" id="KW-0863">Zinc-finger</keyword>